<evidence type="ECO:0000313" key="6">
    <source>
        <dbReference type="EMBL" id="GIM79951.1"/>
    </source>
</evidence>
<dbReference type="InterPro" id="IPR001647">
    <property type="entry name" value="HTH_TetR"/>
</dbReference>
<evidence type="ECO:0000259" key="5">
    <source>
        <dbReference type="PROSITE" id="PS50977"/>
    </source>
</evidence>
<dbReference type="PANTHER" id="PTHR30055">
    <property type="entry name" value="HTH-TYPE TRANSCRIPTIONAL REGULATOR RUTR"/>
    <property type="match status" value="1"/>
</dbReference>
<evidence type="ECO:0000313" key="7">
    <source>
        <dbReference type="Proteomes" id="UP000680865"/>
    </source>
</evidence>
<dbReference type="AlphaFoldDB" id="A0A919SWH7"/>
<organism evidence="6 7">
    <name type="scientific">Winogradskya consettensis</name>
    <dbReference type="NCBI Taxonomy" id="113560"/>
    <lineage>
        <taxon>Bacteria</taxon>
        <taxon>Bacillati</taxon>
        <taxon>Actinomycetota</taxon>
        <taxon>Actinomycetes</taxon>
        <taxon>Micromonosporales</taxon>
        <taxon>Micromonosporaceae</taxon>
        <taxon>Winogradskya</taxon>
    </lineage>
</organism>
<dbReference type="PRINTS" id="PR00455">
    <property type="entry name" value="HTHTETR"/>
</dbReference>
<dbReference type="GO" id="GO:0003700">
    <property type="term" value="F:DNA-binding transcription factor activity"/>
    <property type="evidence" value="ECO:0007669"/>
    <property type="project" value="TreeGrafter"/>
</dbReference>
<dbReference type="SUPFAM" id="SSF46689">
    <property type="entry name" value="Homeodomain-like"/>
    <property type="match status" value="1"/>
</dbReference>
<reference evidence="6" key="1">
    <citation type="submission" date="2021-03" db="EMBL/GenBank/DDBJ databases">
        <title>Whole genome shotgun sequence of Actinoplanes consettensis NBRC 14913.</title>
        <authorList>
            <person name="Komaki H."/>
            <person name="Tamura T."/>
        </authorList>
    </citation>
    <scope>NUCLEOTIDE SEQUENCE</scope>
    <source>
        <strain evidence="6">NBRC 14913</strain>
    </source>
</reference>
<dbReference type="RefSeq" id="WP_213001300.1">
    <property type="nucleotide sequence ID" value="NZ_BAAATW010000023.1"/>
</dbReference>
<dbReference type="PROSITE" id="PS50977">
    <property type="entry name" value="HTH_TETR_2"/>
    <property type="match status" value="1"/>
</dbReference>
<accession>A0A919SWH7</accession>
<name>A0A919SWH7_9ACTN</name>
<feature type="DNA-binding region" description="H-T-H motif" evidence="4">
    <location>
        <begin position="30"/>
        <end position="49"/>
    </location>
</feature>
<comment type="caution">
    <text evidence="6">The sequence shown here is derived from an EMBL/GenBank/DDBJ whole genome shotgun (WGS) entry which is preliminary data.</text>
</comment>
<dbReference type="Gene3D" id="1.10.357.10">
    <property type="entry name" value="Tetracycline Repressor, domain 2"/>
    <property type="match status" value="1"/>
</dbReference>
<dbReference type="Proteomes" id="UP000680865">
    <property type="component" value="Unassembled WGS sequence"/>
</dbReference>
<dbReference type="InterPro" id="IPR009057">
    <property type="entry name" value="Homeodomain-like_sf"/>
</dbReference>
<protein>
    <recommendedName>
        <fullName evidence="5">HTH tetR-type domain-containing protein</fullName>
    </recommendedName>
</protein>
<dbReference type="PANTHER" id="PTHR30055:SF234">
    <property type="entry name" value="HTH-TYPE TRANSCRIPTIONAL REGULATOR BETI"/>
    <property type="match status" value="1"/>
</dbReference>
<dbReference type="EMBL" id="BOQP01000040">
    <property type="protein sequence ID" value="GIM79951.1"/>
    <property type="molecule type" value="Genomic_DNA"/>
</dbReference>
<feature type="domain" description="HTH tetR-type" evidence="5">
    <location>
        <begin position="7"/>
        <end position="67"/>
    </location>
</feature>
<keyword evidence="2 4" id="KW-0238">DNA-binding</keyword>
<sequence>MRRPTKQEIDDEIVDQAAALFARHGFKETSVQRIADAAGYSKTGLLHRFPSKEALWEAVSGRCTGVLREIGARVEGQPLGPGRDRVVLEALADVALAHPGLIALVLSAFSRMTETGESALLDEVGQVLLAAFGIDVQHPHDPNHPDLGRATRVVGALGALAVAALALRDHPRDEVRGHLVATSYDALGHSHPAATRGTP</sequence>
<evidence type="ECO:0000256" key="1">
    <source>
        <dbReference type="ARBA" id="ARBA00023015"/>
    </source>
</evidence>
<proteinExistence type="predicted"/>
<keyword evidence="1" id="KW-0805">Transcription regulation</keyword>
<evidence type="ECO:0000256" key="4">
    <source>
        <dbReference type="PROSITE-ProRule" id="PRU00335"/>
    </source>
</evidence>
<dbReference type="Pfam" id="PF00440">
    <property type="entry name" value="TetR_N"/>
    <property type="match status" value="1"/>
</dbReference>
<dbReference type="GO" id="GO:0000976">
    <property type="term" value="F:transcription cis-regulatory region binding"/>
    <property type="evidence" value="ECO:0007669"/>
    <property type="project" value="TreeGrafter"/>
</dbReference>
<keyword evidence="3" id="KW-0804">Transcription</keyword>
<gene>
    <name evidence="6" type="ORF">Aco04nite_68150</name>
</gene>
<evidence type="ECO:0000256" key="2">
    <source>
        <dbReference type="ARBA" id="ARBA00023125"/>
    </source>
</evidence>
<dbReference type="InterPro" id="IPR050109">
    <property type="entry name" value="HTH-type_TetR-like_transc_reg"/>
</dbReference>
<evidence type="ECO:0000256" key="3">
    <source>
        <dbReference type="ARBA" id="ARBA00023163"/>
    </source>
</evidence>
<keyword evidence="7" id="KW-1185">Reference proteome</keyword>